<dbReference type="SUPFAM" id="SSF52540">
    <property type="entry name" value="P-loop containing nucleoside triphosphate hydrolases"/>
    <property type="match status" value="1"/>
</dbReference>
<dbReference type="CDD" id="cd02020">
    <property type="entry name" value="CMPK"/>
    <property type="match status" value="1"/>
</dbReference>
<dbReference type="HAMAP" id="MF_00238">
    <property type="entry name" value="Cytidyl_kinase_type1"/>
    <property type="match status" value="1"/>
</dbReference>
<dbReference type="STRING" id="1817864.A2Z21_04910"/>
<keyword evidence="4 8" id="KW-0418">Kinase</keyword>
<dbReference type="Gene3D" id="3.40.50.300">
    <property type="entry name" value="P-loop containing nucleotide triphosphate hydrolases"/>
    <property type="match status" value="1"/>
</dbReference>
<keyword evidence="8" id="KW-0963">Cytoplasm</keyword>
<dbReference type="GO" id="GO:0005524">
    <property type="term" value="F:ATP binding"/>
    <property type="evidence" value="ECO:0007669"/>
    <property type="project" value="UniProtKB-UniRule"/>
</dbReference>
<comment type="caution">
    <text evidence="10">The sequence shown here is derived from an EMBL/GenBank/DDBJ whole genome shotgun (WGS) entry which is preliminary data.</text>
</comment>
<dbReference type="InterPro" id="IPR027417">
    <property type="entry name" value="P-loop_NTPase"/>
</dbReference>
<evidence type="ECO:0000256" key="7">
    <source>
        <dbReference type="ARBA" id="ARBA00048478"/>
    </source>
</evidence>
<comment type="similarity">
    <text evidence="1 8">Belongs to the cytidylate kinase family. Type 1 subfamily.</text>
</comment>
<protein>
    <recommendedName>
        <fullName evidence="8">Cytidylate kinase</fullName>
        <shortName evidence="8">CK</shortName>
        <ecNumber evidence="8">2.7.4.25</ecNumber>
    </recommendedName>
    <alternativeName>
        <fullName evidence="8">Cytidine monophosphate kinase</fullName>
        <shortName evidence="8">CMP kinase</shortName>
    </alternativeName>
</protein>
<feature type="domain" description="Cytidylate kinase" evidence="9">
    <location>
        <begin position="3"/>
        <end position="197"/>
    </location>
</feature>
<evidence type="ECO:0000313" key="11">
    <source>
        <dbReference type="Proteomes" id="UP000179157"/>
    </source>
</evidence>
<evidence type="ECO:0000256" key="1">
    <source>
        <dbReference type="ARBA" id="ARBA00009427"/>
    </source>
</evidence>
<reference evidence="10 11" key="1">
    <citation type="journal article" date="2016" name="Nat. Commun.">
        <title>Thousands of microbial genomes shed light on interconnected biogeochemical processes in an aquifer system.</title>
        <authorList>
            <person name="Anantharaman K."/>
            <person name="Brown C.T."/>
            <person name="Hug L.A."/>
            <person name="Sharon I."/>
            <person name="Castelle C.J."/>
            <person name="Probst A.J."/>
            <person name="Thomas B.C."/>
            <person name="Singh A."/>
            <person name="Wilkins M.J."/>
            <person name="Karaoz U."/>
            <person name="Brodie E.L."/>
            <person name="Williams K.H."/>
            <person name="Hubbard S.S."/>
            <person name="Banfield J.F."/>
        </authorList>
    </citation>
    <scope>NUCLEOTIDE SEQUENCE [LARGE SCALE GENOMIC DNA]</scope>
    <source>
        <strain evidence="11">RBG_16_55_9</strain>
    </source>
</reference>
<dbReference type="NCBIfam" id="TIGR00017">
    <property type="entry name" value="cmk"/>
    <property type="match status" value="1"/>
</dbReference>
<proteinExistence type="inferred from homology"/>
<dbReference type="GO" id="GO:0036430">
    <property type="term" value="F:CMP kinase activity"/>
    <property type="evidence" value="ECO:0007669"/>
    <property type="project" value="RHEA"/>
</dbReference>
<evidence type="ECO:0000313" key="10">
    <source>
        <dbReference type="EMBL" id="OGF53188.1"/>
    </source>
</evidence>
<dbReference type="GO" id="GO:0005737">
    <property type="term" value="C:cytoplasm"/>
    <property type="evidence" value="ECO:0007669"/>
    <property type="project" value="UniProtKB-SubCell"/>
</dbReference>
<evidence type="ECO:0000256" key="8">
    <source>
        <dbReference type="HAMAP-Rule" id="MF_00238"/>
    </source>
</evidence>
<comment type="subcellular location">
    <subcellularLocation>
        <location evidence="8">Cytoplasm</location>
    </subcellularLocation>
</comment>
<dbReference type="AlphaFoldDB" id="A0A1F5UPT2"/>
<comment type="catalytic activity">
    <reaction evidence="7 8">
        <text>CMP + ATP = CDP + ADP</text>
        <dbReference type="Rhea" id="RHEA:11600"/>
        <dbReference type="ChEBI" id="CHEBI:30616"/>
        <dbReference type="ChEBI" id="CHEBI:58069"/>
        <dbReference type="ChEBI" id="CHEBI:60377"/>
        <dbReference type="ChEBI" id="CHEBI:456216"/>
        <dbReference type="EC" id="2.7.4.25"/>
    </reaction>
</comment>
<keyword evidence="2 8" id="KW-0808">Transferase</keyword>
<name>A0A1F5UPT2_FRAXR</name>
<dbReference type="InterPro" id="IPR003136">
    <property type="entry name" value="Cytidylate_kin"/>
</dbReference>
<accession>A0A1F5UPT2</accession>
<dbReference type="EC" id="2.7.4.25" evidence="8"/>
<feature type="binding site" evidence="8">
    <location>
        <begin position="7"/>
        <end position="15"/>
    </location>
    <ligand>
        <name>ATP</name>
        <dbReference type="ChEBI" id="CHEBI:30616"/>
    </ligand>
</feature>
<evidence type="ECO:0000256" key="6">
    <source>
        <dbReference type="ARBA" id="ARBA00047615"/>
    </source>
</evidence>
<evidence type="ECO:0000256" key="4">
    <source>
        <dbReference type="ARBA" id="ARBA00022777"/>
    </source>
</evidence>
<dbReference type="Pfam" id="PF02224">
    <property type="entry name" value="Cytidylate_kin"/>
    <property type="match status" value="1"/>
</dbReference>
<dbReference type="Proteomes" id="UP000179157">
    <property type="component" value="Unassembled WGS sequence"/>
</dbReference>
<evidence type="ECO:0000256" key="5">
    <source>
        <dbReference type="ARBA" id="ARBA00022840"/>
    </source>
</evidence>
<evidence type="ECO:0000256" key="3">
    <source>
        <dbReference type="ARBA" id="ARBA00022741"/>
    </source>
</evidence>
<gene>
    <name evidence="8" type="primary">cmk</name>
    <name evidence="10" type="ORF">A2Z21_04910</name>
</gene>
<sequence length="207" mass="23266">MIIAIDGPAGAGKTTIGRALARYFRCKFINTGAMYRAVAWALQQGAQLEETELNVDEQGRLIVDGQVLHEDKLYRLELDEFASKIARRPEVRVKLIALQRELAKESNVVMEGRDIGTVVLPHADVKLYIDAPIRERARRRLHQRPRTSLEEILKELEDRDQRDQGFGRLSPAPDAVMLTTAGKTPEESIAQALQVVREALGRKTSMP</sequence>
<dbReference type="GO" id="GO:0006220">
    <property type="term" value="P:pyrimidine nucleotide metabolic process"/>
    <property type="evidence" value="ECO:0007669"/>
    <property type="project" value="UniProtKB-UniRule"/>
</dbReference>
<dbReference type="InterPro" id="IPR011994">
    <property type="entry name" value="Cytidylate_kinase_dom"/>
</dbReference>
<dbReference type="EMBL" id="MFGX01000112">
    <property type="protein sequence ID" value="OGF53188.1"/>
    <property type="molecule type" value="Genomic_DNA"/>
</dbReference>
<organism evidence="10 11">
    <name type="scientific">Fraserbacteria sp. (strain RBG_16_55_9)</name>
    <dbReference type="NCBI Taxonomy" id="1817864"/>
    <lineage>
        <taxon>Bacteria</taxon>
        <taxon>Candidatus Fraseribacteriota</taxon>
    </lineage>
</organism>
<dbReference type="GO" id="GO:0036431">
    <property type="term" value="F:dCMP kinase activity"/>
    <property type="evidence" value="ECO:0007669"/>
    <property type="project" value="InterPro"/>
</dbReference>
<evidence type="ECO:0000256" key="2">
    <source>
        <dbReference type="ARBA" id="ARBA00022679"/>
    </source>
</evidence>
<keyword evidence="3 8" id="KW-0547">Nucleotide-binding</keyword>
<comment type="catalytic activity">
    <reaction evidence="6 8">
        <text>dCMP + ATP = dCDP + ADP</text>
        <dbReference type="Rhea" id="RHEA:25094"/>
        <dbReference type="ChEBI" id="CHEBI:30616"/>
        <dbReference type="ChEBI" id="CHEBI:57566"/>
        <dbReference type="ChEBI" id="CHEBI:58593"/>
        <dbReference type="ChEBI" id="CHEBI:456216"/>
        <dbReference type="EC" id="2.7.4.25"/>
    </reaction>
</comment>
<keyword evidence="5 8" id="KW-0067">ATP-binding</keyword>
<evidence type="ECO:0000259" key="9">
    <source>
        <dbReference type="Pfam" id="PF02224"/>
    </source>
</evidence>